<comment type="caution">
    <text evidence="1">The sequence shown here is derived from an EMBL/GenBank/DDBJ whole genome shotgun (WGS) entry which is preliminary data.</text>
</comment>
<proteinExistence type="predicted"/>
<dbReference type="AlphaFoldDB" id="A0A9W7GKS1"/>
<dbReference type="EMBL" id="BRYA01000279">
    <property type="protein sequence ID" value="GMI46073.1"/>
    <property type="molecule type" value="Genomic_DNA"/>
</dbReference>
<dbReference type="Proteomes" id="UP001165065">
    <property type="component" value="Unassembled WGS sequence"/>
</dbReference>
<dbReference type="OrthoDB" id="10331298at2759"/>
<gene>
    <name evidence="1" type="ORF">TrCOL_g2501</name>
</gene>
<organism evidence="1 2">
    <name type="scientific">Triparma columacea</name>
    <dbReference type="NCBI Taxonomy" id="722753"/>
    <lineage>
        <taxon>Eukaryota</taxon>
        <taxon>Sar</taxon>
        <taxon>Stramenopiles</taxon>
        <taxon>Ochrophyta</taxon>
        <taxon>Bolidophyceae</taxon>
        <taxon>Parmales</taxon>
        <taxon>Triparmaceae</taxon>
        <taxon>Triparma</taxon>
    </lineage>
</organism>
<reference evidence="2" key="1">
    <citation type="journal article" date="2023" name="Commun. Biol.">
        <title>Genome analysis of Parmales, the sister group of diatoms, reveals the evolutionary specialization of diatoms from phago-mixotrophs to photoautotrophs.</title>
        <authorList>
            <person name="Ban H."/>
            <person name="Sato S."/>
            <person name="Yoshikawa S."/>
            <person name="Yamada K."/>
            <person name="Nakamura Y."/>
            <person name="Ichinomiya M."/>
            <person name="Sato N."/>
            <person name="Blanc-Mathieu R."/>
            <person name="Endo H."/>
            <person name="Kuwata A."/>
            <person name="Ogata H."/>
        </authorList>
    </citation>
    <scope>NUCLEOTIDE SEQUENCE [LARGE SCALE GENOMIC DNA]</scope>
</reference>
<protein>
    <submittedName>
        <fullName evidence="1">Uncharacterized protein</fullName>
    </submittedName>
</protein>
<sequence>MTDESRLEWEAGRNQKDKIAQFLTEVEAGETIKDGECRGYKVIGIGGKNGKGVWMIPENTAGRNNMKEKSRSFGGARFGVEGAWEEWGLGHIDGVTPKVCKTNELSVHEDWDEDGVFQSYHGTDYYRIIRNGNPSFKRWDKAEGMGRMIKRMENICFNDEDFLILDDVMEVDDEQA</sequence>
<keyword evidence="2" id="KW-1185">Reference proteome</keyword>
<accession>A0A9W7GKS1</accession>
<evidence type="ECO:0000313" key="1">
    <source>
        <dbReference type="EMBL" id="GMI46073.1"/>
    </source>
</evidence>
<evidence type="ECO:0000313" key="2">
    <source>
        <dbReference type="Proteomes" id="UP001165065"/>
    </source>
</evidence>
<name>A0A9W7GKS1_9STRA</name>